<accession>A0A6J5N9P7</accession>
<reference evidence="2" key="1">
    <citation type="submission" date="2020-04" db="EMBL/GenBank/DDBJ databases">
        <authorList>
            <person name="Chiriac C."/>
            <person name="Salcher M."/>
            <person name="Ghai R."/>
            <person name="Kavagutti S V."/>
        </authorList>
    </citation>
    <scope>NUCLEOTIDE SEQUENCE</scope>
</reference>
<dbReference type="EMBL" id="LR796577">
    <property type="protein sequence ID" value="CAB4152349.1"/>
    <property type="molecule type" value="Genomic_DNA"/>
</dbReference>
<feature type="region of interest" description="Disordered" evidence="1">
    <location>
        <begin position="1"/>
        <end position="33"/>
    </location>
</feature>
<evidence type="ECO:0000256" key="1">
    <source>
        <dbReference type="SAM" id="MobiDB-lite"/>
    </source>
</evidence>
<name>A0A6J5N9P7_9CAUD</name>
<evidence type="ECO:0000313" key="2">
    <source>
        <dbReference type="EMBL" id="CAB4152349.1"/>
    </source>
</evidence>
<organism evidence="2">
    <name type="scientific">uncultured Caudovirales phage</name>
    <dbReference type="NCBI Taxonomy" id="2100421"/>
    <lineage>
        <taxon>Viruses</taxon>
        <taxon>Duplodnaviria</taxon>
        <taxon>Heunggongvirae</taxon>
        <taxon>Uroviricota</taxon>
        <taxon>Caudoviricetes</taxon>
        <taxon>Peduoviridae</taxon>
        <taxon>Maltschvirus</taxon>
        <taxon>Maltschvirus maltsch</taxon>
    </lineage>
</organism>
<gene>
    <name evidence="2" type="ORF">UFOVP613_10</name>
</gene>
<sequence>MERFVRSPEIPAPHFSSTQNPSQVDRAPELTTGGMKLPGNGWARIWYVRGERTTADDAISGRTQRAAMAIAVMLQVASKITNKEERRRHEESAQVHMDIHHSWVGWIRAEEANRREAITAHMQRNPELYYLQALAASRLGKEWVLTWDLLRQGLLVPLATRRMLREHLANAGINPKAAPMQD</sequence>
<protein>
    <submittedName>
        <fullName evidence="2">Uncharacterized protein</fullName>
    </submittedName>
</protein>
<proteinExistence type="predicted"/>